<proteinExistence type="predicted"/>
<keyword evidence="4" id="KW-1185">Reference proteome</keyword>
<dbReference type="PANTHER" id="PTHR32060:SF30">
    <property type="entry name" value="CARBOXY-TERMINAL PROCESSING PROTEASE CTPA"/>
    <property type="match status" value="1"/>
</dbReference>
<evidence type="ECO:0000256" key="1">
    <source>
        <dbReference type="SAM" id="SignalP"/>
    </source>
</evidence>
<keyword evidence="1" id="KW-0732">Signal</keyword>
<sequence>MKTIYSLKSLLSVRMPLFVFAITFCAYACTTPSIEPNPYAITTPQTGSRKELTLDSIFLYANQIYLWRSNLPSYEVFNPRGKYKNISPERTAYQRALYDLTQYGRNIAGAPYEWTPYEGHAKYSYLEDATSYNSSYSATSATTDTYITHRQYWPLPQGTVAYLYLSSFPTLVDVQHELDRVFADFTVRGITHLIIDLRHNAGGFVESAAYLADLIAPANLTGKKMFSEQFNEVVRAGKASLLTKQLYRDAQGNPVLFNGRLATMADVDYREDANTHYFSKKGTLNSIKHVSFLVSARTASASELLISCLKPYLPTTLIGQQTYGKPIGFFPIYIDQYCIYLSSFLLRNADGWSDYFQGLTVDIPTEEDESGIPIGSVQEPLLSAALKAIDPKLLKTAVFLPKADTLTVCTLQANVTVKTKFSLR</sequence>
<dbReference type="SUPFAM" id="SSF52096">
    <property type="entry name" value="ClpP/crotonase"/>
    <property type="match status" value="1"/>
</dbReference>
<feature type="signal peptide" evidence="1">
    <location>
        <begin position="1"/>
        <end position="28"/>
    </location>
</feature>
<feature type="chain" id="PRO_5045458658" evidence="1">
    <location>
        <begin position="29"/>
        <end position="424"/>
    </location>
</feature>
<dbReference type="InterPro" id="IPR005151">
    <property type="entry name" value="Tail-specific_protease"/>
</dbReference>
<evidence type="ECO:0000313" key="3">
    <source>
        <dbReference type="EMBL" id="MFD2546801.1"/>
    </source>
</evidence>
<dbReference type="RefSeq" id="WP_380900948.1">
    <property type="nucleotide sequence ID" value="NZ_JBHUEG010000007.1"/>
</dbReference>
<gene>
    <name evidence="3" type="ORF">ACFSR5_03970</name>
</gene>
<dbReference type="InterPro" id="IPR029045">
    <property type="entry name" value="ClpP/crotonase-like_dom_sf"/>
</dbReference>
<feature type="domain" description="Tail specific protease" evidence="2">
    <location>
        <begin position="160"/>
        <end position="327"/>
    </location>
</feature>
<comment type="caution">
    <text evidence="3">The sequence shown here is derived from an EMBL/GenBank/DDBJ whole genome shotgun (WGS) entry which is preliminary data.</text>
</comment>
<evidence type="ECO:0000259" key="2">
    <source>
        <dbReference type="Pfam" id="PF03572"/>
    </source>
</evidence>
<dbReference type="Gene3D" id="3.90.226.10">
    <property type="entry name" value="2-enoyl-CoA Hydratase, Chain A, domain 1"/>
    <property type="match status" value="1"/>
</dbReference>
<evidence type="ECO:0000313" key="4">
    <source>
        <dbReference type="Proteomes" id="UP001597545"/>
    </source>
</evidence>
<dbReference type="Proteomes" id="UP001597545">
    <property type="component" value="Unassembled WGS sequence"/>
</dbReference>
<dbReference type="EMBL" id="JBHULR010000003">
    <property type="protein sequence ID" value="MFD2546801.1"/>
    <property type="molecule type" value="Genomic_DNA"/>
</dbReference>
<protein>
    <submittedName>
        <fullName evidence="3">S41 family peptidase</fullName>
    </submittedName>
</protein>
<organism evidence="3 4">
    <name type="scientific">Sphingobacterium suaedae</name>
    <dbReference type="NCBI Taxonomy" id="1686402"/>
    <lineage>
        <taxon>Bacteria</taxon>
        <taxon>Pseudomonadati</taxon>
        <taxon>Bacteroidota</taxon>
        <taxon>Sphingobacteriia</taxon>
        <taxon>Sphingobacteriales</taxon>
        <taxon>Sphingobacteriaceae</taxon>
        <taxon>Sphingobacterium</taxon>
    </lineage>
</organism>
<name>A0ABW5KH24_9SPHI</name>
<dbReference type="PANTHER" id="PTHR32060">
    <property type="entry name" value="TAIL-SPECIFIC PROTEASE"/>
    <property type="match status" value="1"/>
</dbReference>
<dbReference type="Pfam" id="PF03572">
    <property type="entry name" value="Peptidase_S41"/>
    <property type="match status" value="1"/>
</dbReference>
<reference evidence="4" key="1">
    <citation type="journal article" date="2019" name="Int. J. Syst. Evol. Microbiol.">
        <title>The Global Catalogue of Microorganisms (GCM) 10K type strain sequencing project: providing services to taxonomists for standard genome sequencing and annotation.</title>
        <authorList>
            <consortium name="The Broad Institute Genomics Platform"/>
            <consortium name="The Broad Institute Genome Sequencing Center for Infectious Disease"/>
            <person name="Wu L."/>
            <person name="Ma J."/>
        </authorList>
    </citation>
    <scope>NUCLEOTIDE SEQUENCE [LARGE SCALE GENOMIC DNA]</scope>
    <source>
        <strain evidence="4">KCTC 42662</strain>
    </source>
</reference>
<accession>A0ABW5KH24</accession>